<name>A0A2G1MJX8_9RHOB</name>
<dbReference type="Pfam" id="PF02518">
    <property type="entry name" value="HATPase_c"/>
    <property type="match status" value="1"/>
</dbReference>
<dbReference type="PANTHER" id="PTHR45453">
    <property type="entry name" value="PHOSPHATE REGULON SENSOR PROTEIN PHOR"/>
    <property type="match status" value="1"/>
</dbReference>
<keyword evidence="6" id="KW-0808">Transferase</keyword>
<dbReference type="InterPro" id="IPR003594">
    <property type="entry name" value="HATPase_dom"/>
</dbReference>
<dbReference type="GO" id="GO:0005524">
    <property type="term" value="F:ATP binding"/>
    <property type="evidence" value="ECO:0007669"/>
    <property type="project" value="UniProtKB-KW"/>
</dbReference>
<dbReference type="Gene3D" id="1.10.287.130">
    <property type="match status" value="1"/>
</dbReference>
<dbReference type="FunFam" id="1.10.287.130:FF:000008">
    <property type="entry name" value="Two-component sensor histidine kinase"/>
    <property type="match status" value="1"/>
</dbReference>
<keyword evidence="7" id="KW-0547">Nucleotide-binding</keyword>
<gene>
    <name evidence="13" type="ORF">CJ301_00765</name>
</gene>
<dbReference type="Pfam" id="PF00512">
    <property type="entry name" value="HisKA"/>
    <property type="match status" value="1"/>
</dbReference>
<feature type="domain" description="Histidine kinase" evidence="12">
    <location>
        <begin position="120"/>
        <end position="344"/>
    </location>
</feature>
<dbReference type="RefSeq" id="WP_099273233.1">
    <property type="nucleotide sequence ID" value="NZ_KZ304951.1"/>
</dbReference>
<keyword evidence="9" id="KW-0067">ATP-binding</keyword>
<evidence type="ECO:0000256" key="7">
    <source>
        <dbReference type="ARBA" id="ARBA00022741"/>
    </source>
</evidence>
<dbReference type="EMBL" id="NQWH01000003">
    <property type="protein sequence ID" value="PHP29053.1"/>
    <property type="molecule type" value="Genomic_DNA"/>
</dbReference>
<keyword evidence="14" id="KW-1185">Reference proteome</keyword>
<dbReference type="InterPro" id="IPR035965">
    <property type="entry name" value="PAS-like_dom_sf"/>
</dbReference>
<reference evidence="13 14" key="1">
    <citation type="submission" date="2017-08" db="EMBL/GenBank/DDBJ databases">
        <title>Draft Genome Sequence of Loktanella cinnabarina Strain XM1, Isolated from Coastal Surface Water.</title>
        <authorList>
            <person name="Ma R."/>
            <person name="Wang J."/>
            <person name="Wang Q."/>
            <person name="Ma Z."/>
            <person name="Li J."/>
            <person name="Chen L."/>
        </authorList>
    </citation>
    <scope>NUCLEOTIDE SEQUENCE [LARGE SCALE GENOMIC DNA]</scope>
    <source>
        <strain evidence="13 14">XM1</strain>
    </source>
</reference>
<evidence type="ECO:0000256" key="5">
    <source>
        <dbReference type="ARBA" id="ARBA00022553"/>
    </source>
</evidence>
<dbReference type="InterPro" id="IPR005467">
    <property type="entry name" value="His_kinase_dom"/>
</dbReference>
<keyword evidence="8 13" id="KW-0418">Kinase</keyword>
<dbReference type="SMART" id="SM00387">
    <property type="entry name" value="HATPase_c"/>
    <property type="match status" value="1"/>
</dbReference>
<evidence type="ECO:0000256" key="2">
    <source>
        <dbReference type="ARBA" id="ARBA00004236"/>
    </source>
</evidence>
<evidence type="ECO:0000256" key="1">
    <source>
        <dbReference type="ARBA" id="ARBA00000085"/>
    </source>
</evidence>
<dbReference type="PANTHER" id="PTHR45453:SF1">
    <property type="entry name" value="PHOSPHATE REGULON SENSOR PROTEIN PHOR"/>
    <property type="match status" value="1"/>
</dbReference>
<dbReference type="OrthoDB" id="9813151at2"/>
<dbReference type="SUPFAM" id="SSF47384">
    <property type="entry name" value="Homodimeric domain of signal transducing histidine kinase"/>
    <property type="match status" value="1"/>
</dbReference>
<dbReference type="SUPFAM" id="SSF55785">
    <property type="entry name" value="PYP-like sensor domain (PAS domain)"/>
    <property type="match status" value="1"/>
</dbReference>
<evidence type="ECO:0000313" key="13">
    <source>
        <dbReference type="EMBL" id="PHP29053.1"/>
    </source>
</evidence>
<comment type="subcellular location">
    <subcellularLocation>
        <location evidence="2">Cell membrane</location>
    </subcellularLocation>
</comment>
<evidence type="ECO:0000256" key="10">
    <source>
        <dbReference type="ARBA" id="ARBA00023012"/>
    </source>
</evidence>
<dbReference type="InterPro" id="IPR050351">
    <property type="entry name" value="BphY/WalK/GraS-like"/>
</dbReference>
<dbReference type="EC" id="2.7.13.3" evidence="3"/>
<dbReference type="InterPro" id="IPR003661">
    <property type="entry name" value="HisK_dim/P_dom"/>
</dbReference>
<proteinExistence type="predicted"/>
<evidence type="ECO:0000256" key="8">
    <source>
        <dbReference type="ARBA" id="ARBA00022777"/>
    </source>
</evidence>
<evidence type="ECO:0000256" key="3">
    <source>
        <dbReference type="ARBA" id="ARBA00012438"/>
    </source>
</evidence>
<dbReference type="InterPro" id="IPR036097">
    <property type="entry name" value="HisK_dim/P_sf"/>
</dbReference>
<dbReference type="Proteomes" id="UP000221860">
    <property type="component" value="Unassembled WGS sequence"/>
</dbReference>
<evidence type="ECO:0000256" key="4">
    <source>
        <dbReference type="ARBA" id="ARBA00022475"/>
    </source>
</evidence>
<dbReference type="PRINTS" id="PR00344">
    <property type="entry name" value="BCTRLSENSOR"/>
</dbReference>
<keyword evidence="4" id="KW-1003">Cell membrane</keyword>
<dbReference type="Pfam" id="PF13188">
    <property type="entry name" value="PAS_8"/>
    <property type="match status" value="1"/>
</dbReference>
<dbReference type="FunFam" id="3.30.565.10:FF:000006">
    <property type="entry name" value="Sensor histidine kinase WalK"/>
    <property type="match status" value="1"/>
</dbReference>
<evidence type="ECO:0000313" key="14">
    <source>
        <dbReference type="Proteomes" id="UP000221860"/>
    </source>
</evidence>
<evidence type="ECO:0000256" key="9">
    <source>
        <dbReference type="ARBA" id="ARBA00022840"/>
    </source>
</evidence>
<comment type="caution">
    <text evidence="13">The sequence shown here is derived from an EMBL/GenBank/DDBJ whole genome shotgun (WGS) entry which is preliminary data.</text>
</comment>
<dbReference type="SMART" id="SM00388">
    <property type="entry name" value="HisKA"/>
    <property type="match status" value="1"/>
</dbReference>
<dbReference type="Gene3D" id="3.30.565.10">
    <property type="entry name" value="Histidine kinase-like ATPase, C-terminal domain"/>
    <property type="match status" value="1"/>
</dbReference>
<accession>A0A2G1MJX8</accession>
<keyword evidence="5" id="KW-0597">Phosphoprotein</keyword>
<dbReference type="AlphaFoldDB" id="A0A2G1MJX8"/>
<dbReference type="Gene3D" id="3.30.450.20">
    <property type="entry name" value="PAS domain"/>
    <property type="match status" value="1"/>
</dbReference>
<dbReference type="InterPro" id="IPR004358">
    <property type="entry name" value="Sig_transdc_His_kin-like_C"/>
</dbReference>
<dbReference type="PROSITE" id="PS50109">
    <property type="entry name" value="HIS_KIN"/>
    <property type="match status" value="1"/>
</dbReference>
<dbReference type="GO" id="GO:0016036">
    <property type="term" value="P:cellular response to phosphate starvation"/>
    <property type="evidence" value="ECO:0007669"/>
    <property type="project" value="TreeGrafter"/>
</dbReference>
<keyword evidence="10" id="KW-0902">Two-component regulatory system</keyword>
<dbReference type="InterPro" id="IPR036890">
    <property type="entry name" value="HATPase_C_sf"/>
</dbReference>
<dbReference type="GO" id="GO:0004721">
    <property type="term" value="F:phosphoprotein phosphatase activity"/>
    <property type="evidence" value="ECO:0007669"/>
    <property type="project" value="TreeGrafter"/>
</dbReference>
<dbReference type="SUPFAM" id="SSF55874">
    <property type="entry name" value="ATPase domain of HSP90 chaperone/DNA topoisomerase II/histidine kinase"/>
    <property type="match status" value="1"/>
</dbReference>
<comment type="catalytic activity">
    <reaction evidence="1">
        <text>ATP + protein L-histidine = ADP + protein N-phospho-L-histidine.</text>
        <dbReference type="EC" id="2.7.13.3"/>
    </reaction>
</comment>
<organism evidence="13 14">
    <name type="scientific">Limimaricola cinnabarinus</name>
    <dbReference type="NCBI Taxonomy" id="1125964"/>
    <lineage>
        <taxon>Bacteria</taxon>
        <taxon>Pseudomonadati</taxon>
        <taxon>Pseudomonadota</taxon>
        <taxon>Alphaproteobacteria</taxon>
        <taxon>Rhodobacterales</taxon>
        <taxon>Paracoccaceae</taxon>
        <taxon>Limimaricola</taxon>
    </lineage>
</organism>
<evidence type="ECO:0000256" key="11">
    <source>
        <dbReference type="ARBA" id="ARBA00023136"/>
    </source>
</evidence>
<dbReference type="CDD" id="cd00082">
    <property type="entry name" value="HisKA"/>
    <property type="match status" value="1"/>
</dbReference>
<sequence>MNATRSLMAALPFPVLLIGAGERIEAANAAALRLLGAAHPGRHYITALRQPAVLDAVEAVLRDGETRHARYLGRSGNRDTTWQVTIGAVALDTGPGVALSFEDITEVEAADAMRRDFVTNVSHELRTPITALSGFIETLRGAARDDAAARERFLAIMAREAARMSQLVADLLSLARVEQGERHRPTAAVDLSALAAQVIALLDPIAARDRVTLSLTAPEPPVIVPGDEEQLRQVITNLVGNAIKYGGAGRAVEVTLGAPEPQPELRGPGVRLVVRDQGEGIAAHHLPRLTERFYRIDQHRSRDMGGTGLGLAIVKHIVNRHRGRLRIESREGQGSRFIVILPVG</sequence>
<evidence type="ECO:0000259" key="12">
    <source>
        <dbReference type="PROSITE" id="PS50109"/>
    </source>
</evidence>
<dbReference type="GO" id="GO:0000155">
    <property type="term" value="F:phosphorelay sensor kinase activity"/>
    <property type="evidence" value="ECO:0007669"/>
    <property type="project" value="InterPro"/>
</dbReference>
<protein>
    <recommendedName>
        <fullName evidence="3">histidine kinase</fullName>
        <ecNumber evidence="3">2.7.13.3</ecNumber>
    </recommendedName>
</protein>
<dbReference type="InterPro" id="IPR000014">
    <property type="entry name" value="PAS"/>
</dbReference>
<evidence type="ECO:0000256" key="6">
    <source>
        <dbReference type="ARBA" id="ARBA00022679"/>
    </source>
</evidence>
<keyword evidence="11" id="KW-0472">Membrane</keyword>
<dbReference type="GO" id="GO:0005886">
    <property type="term" value="C:plasma membrane"/>
    <property type="evidence" value="ECO:0007669"/>
    <property type="project" value="UniProtKB-SubCell"/>
</dbReference>